<evidence type="ECO:0000313" key="1">
    <source>
        <dbReference type="EMBL" id="CAL0333237.1"/>
    </source>
</evidence>
<evidence type="ECO:0000313" key="2">
    <source>
        <dbReference type="Proteomes" id="UP001497480"/>
    </source>
</evidence>
<accession>A0AAV1YHB8</accession>
<evidence type="ECO:0008006" key="3">
    <source>
        <dbReference type="Google" id="ProtNLM"/>
    </source>
</evidence>
<keyword evidence="2" id="KW-1185">Reference proteome</keyword>
<gene>
    <name evidence="1" type="ORF">LLUT_LOCUS34297</name>
</gene>
<dbReference type="Proteomes" id="UP001497480">
    <property type="component" value="Unassembled WGS sequence"/>
</dbReference>
<protein>
    <recommendedName>
        <fullName evidence="3">RRM domain-containing protein</fullName>
    </recommendedName>
</protein>
<sequence>MKESERVRVRERENHRGGLLKKLEVVGENFFFINILESRGISEMWKVFRKWGTMGKVVIPPKRDKWRNQFGFVRFLKVDGDGCSEESLQNIWTGNYKVKINKQRFNRHRERIDVREEPKKVKLLARYGLRRNHPLAKSWKEVVIRGPKDAQVGCWMRPYLDNIEIHIRASVRGKGGYFFFNISLYEMDGVKVHNPVSRLKLKEEVQSESEENSEGRV</sequence>
<organism evidence="1 2">
    <name type="scientific">Lupinus luteus</name>
    <name type="common">European yellow lupine</name>
    <dbReference type="NCBI Taxonomy" id="3873"/>
    <lineage>
        <taxon>Eukaryota</taxon>
        <taxon>Viridiplantae</taxon>
        <taxon>Streptophyta</taxon>
        <taxon>Embryophyta</taxon>
        <taxon>Tracheophyta</taxon>
        <taxon>Spermatophyta</taxon>
        <taxon>Magnoliopsida</taxon>
        <taxon>eudicotyledons</taxon>
        <taxon>Gunneridae</taxon>
        <taxon>Pentapetalae</taxon>
        <taxon>rosids</taxon>
        <taxon>fabids</taxon>
        <taxon>Fabales</taxon>
        <taxon>Fabaceae</taxon>
        <taxon>Papilionoideae</taxon>
        <taxon>50 kb inversion clade</taxon>
        <taxon>genistoids sensu lato</taxon>
        <taxon>core genistoids</taxon>
        <taxon>Genisteae</taxon>
        <taxon>Lupinus</taxon>
    </lineage>
</organism>
<reference evidence="1 2" key="1">
    <citation type="submission" date="2024-03" db="EMBL/GenBank/DDBJ databases">
        <authorList>
            <person name="Martinez-Hernandez J."/>
        </authorList>
    </citation>
    <scope>NUCLEOTIDE SEQUENCE [LARGE SCALE GENOMIC DNA]</scope>
</reference>
<comment type="caution">
    <text evidence="1">The sequence shown here is derived from an EMBL/GenBank/DDBJ whole genome shotgun (WGS) entry which is preliminary data.</text>
</comment>
<dbReference type="GO" id="GO:0003676">
    <property type="term" value="F:nucleic acid binding"/>
    <property type="evidence" value="ECO:0007669"/>
    <property type="project" value="InterPro"/>
</dbReference>
<dbReference type="SUPFAM" id="SSF54928">
    <property type="entry name" value="RNA-binding domain, RBD"/>
    <property type="match status" value="1"/>
</dbReference>
<proteinExistence type="predicted"/>
<dbReference type="InterPro" id="IPR035979">
    <property type="entry name" value="RBD_domain_sf"/>
</dbReference>
<dbReference type="EMBL" id="CAXHTB010000025">
    <property type="protein sequence ID" value="CAL0333237.1"/>
    <property type="molecule type" value="Genomic_DNA"/>
</dbReference>
<name>A0AAV1YHB8_LUPLU</name>
<dbReference type="AlphaFoldDB" id="A0AAV1YHB8"/>